<protein>
    <submittedName>
        <fullName evidence="3">Flagellar hook-length control protein FliK</fullName>
    </submittedName>
</protein>
<feature type="compositionally biased region" description="Polar residues" evidence="1">
    <location>
        <begin position="251"/>
        <end position="261"/>
    </location>
</feature>
<evidence type="ECO:0000256" key="1">
    <source>
        <dbReference type="SAM" id="MobiDB-lite"/>
    </source>
</evidence>
<organism evidence="3 4">
    <name type="scientific">Tianweitania sediminis</name>
    <dbReference type="NCBI Taxonomy" id="1502156"/>
    <lineage>
        <taxon>Bacteria</taxon>
        <taxon>Pseudomonadati</taxon>
        <taxon>Pseudomonadota</taxon>
        <taxon>Alphaproteobacteria</taxon>
        <taxon>Hyphomicrobiales</taxon>
        <taxon>Phyllobacteriaceae</taxon>
        <taxon>Tianweitania</taxon>
    </lineage>
</organism>
<keyword evidence="3" id="KW-0969">Cilium</keyword>
<keyword evidence="4" id="KW-1185">Reference proteome</keyword>
<evidence type="ECO:0000259" key="2">
    <source>
        <dbReference type="Pfam" id="PF02120"/>
    </source>
</evidence>
<gene>
    <name evidence="3" type="ORF">J5Y06_21580</name>
</gene>
<feature type="region of interest" description="Disordered" evidence="1">
    <location>
        <begin position="1"/>
        <end position="105"/>
    </location>
</feature>
<feature type="compositionally biased region" description="Low complexity" evidence="1">
    <location>
        <begin position="183"/>
        <end position="203"/>
    </location>
</feature>
<keyword evidence="3" id="KW-0966">Cell projection</keyword>
<keyword evidence="3" id="KW-0282">Flagellum</keyword>
<feature type="domain" description="Flagellar hook-length control protein-like C-terminal" evidence="2">
    <location>
        <begin position="321"/>
        <end position="394"/>
    </location>
</feature>
<evidence type="ECO:0000313" key="4">
    <source>
        <dbReference type="Proteomes" id="UP000666240"/>
    </source>
</evidence>
<feature type="compositionally biased region" description="Polar residues" evidence="1">
    <location>
        <begin position="74"/>
        <end position="86"/>
    </location>
</feature>
<reference evidence="3" key="1">
    <citation type="submission" date="2021-03" db="EMBL/GenBank/DDBJ databases">
        <title>Genome sequencing and assembly of Tianweitania sediminis.</title>
        <authorList>
            <person name="Chhetri G."/>
        </authorList>
    </citation>
    <scope>NUCLEOTIDE SEQUENCE</scope>
    <source>
        <strain evidence="3">Z8</strain>
    </source>
</reference>
<name>A0A8J7RQD8_9HYPH</name>
<feature type="compositionally biased region" description="Low complexity" evidence="1">
    <location>
        <begin position="282"/>
        <end position="292"/>
    </location>
</feature>
<dbReference type="EMBL" id="JAGIYY010000012">
    <property type="protein sequence ID" value="MBP0441246.1"/>
    <property type="molecule type" value="Genomic_DNA"/>
</dbReference>
<dbReference type="RefSeq" id="WP_209337273.1">
    <property type="nucleotide sequence ID" value="NZ_JAGIYY010000012.1"/>
</dbReference>
<comment type="caution">
    <text evidence="3">The sequence shown here is derived from an EMBL/GenBank/DDBJ whole genome shotgun (WGS) entry which is preliminary data.</text>
</comment>
<dbReference type="InterPro" id="IPR021136">
    <property type="entry name" value="Flagellar_hook_control-like_C"/>
</dbReference>
<feature type="region of interest" description="Disordered" evidence="1">
    <location>
        <begin position="396"/>
        <end position="467"/>
    </location>
</feature>
<feature type="region of interest" description="Disordered" evidence="1">
    <location>
        <begin position="120"/>
        <end position="292"/>
    </location>
</feature>
<sequence>MMPIASAAPHAALDPFSTSQKNEGQAPDAGPFGDLLEKPAGSAKTRAREPREDNEELGEPKRKAWSALHLLLASETTVATETNSAPSDPVPSEEDAEREQPDGEAIAIVLQVAAEQRPAQIAKSNLGDDPSGAAQMLMGAEADPAAGANRPAEMAPTEATASPAAQPAAPASAPAAVAPPPAAQAIVAAPQAALAAPAMTRAAQNQSLSRQDVSEAPADTNPKTNVNPSVEVAFRPSAPVKEPTVRWSPPADNQTQPTEQDASPPADDRNGGAPLPTPSTPPSAATSGMALPGAAPLALDPVEQPALVEAARRVTEAEVTSQMAGPSETLKLRLNPLHLGLVTAVLRGTADGLVVELQVETAEAHARLVQDRDAIGNALADVGVSVDRITVQHVPGAAAASGREADYAGSLPQANNGTPHDPATGNRNENRGNPPAQHRNDGSEGRGGSSGSRPDNGSARPDGGRYI</sequence>
<feature type="compositionally biased region" description="Low complexity" evidence="1">
    <location>
        <begin position="150"/>
        <end position="176"/>
    </location>
</feature>
<dbReference type="InterPro" id="IPR038610">
    <property type="entry name" value="FliK-like_C_sf"/>
</dbReference>
<dbReference type="Gene3D" id="3.30.750.140">
    <property type="match status" value="1"/>
</dbReference>
<dbReference type="AlphaFoldDB" id="A0A8J7RQD8"/>
<dbReference type="Pfam" id="PF02120">
    <property type="entry name" value="Flg_hook"/>
    <property type="match status" value="1"/>
</dbReference>
<dbReference type="Proteomes" id="UP000666240">
    <property type="component" value="Unassembled WGS sequence"/>
</dbReference>
<evidence type="ECO:0000313" key="3">
    <source>
        <dbReference type="EMBL" id="MBP0441246.1"/>
    </source>
</evidence>
<accession>A0A8J7RQD8</accession>
<proteinExistence type="predicted"/>